<sequence length="399" mass="44093">MGAIAGGAAMLAATGACTMFGEDSGGEDPAETVDAETAADLTQLVNETQLTEWELHNAERRILKDCMEDKGHTVHDEIGLVEIDTDDLEASVVSYPFAEWLPEPEDAEQWGFGEWAGAPEAQGTAEAEEYHNLRFGEEVEDESGPKIADNSEFEALSNEDRRAWYFDYAGEEYAEATYSGNYLTDDELQELWASSESEAGGTLDLGNPQPGGCLLEMIEALYGEPEFITEESEEGDREYWVWRPQAPIDTYEIDWGELEPEWSGSIQESQDALLDCLADADADADAGMGEWQFSEWGSLPVRDYWSVAYYGENSDESPSSDVPELPADFPTDYDGKKAAEIAMAVEFAECGDTSGFREDATVEWDRIHYGVYAEVETELYAWQEETDAALGRAQDLIAG</sequence>
<accession>A0A4S8PZM8</accession>
<dbReference type="Proteomes" id="UP000308760">
    <property type="component" value="Unassembled WGS sequence"/>
</dbReference>
<evidence type="ECO:0000313" key="1">
    <source>
        <dbReference type="EMBL" id="THV35635.1"/>
    </source>
</evidence>
<keyword evidence="2" id="KW-1185">Reference proteome</keyword>
<reference evidence="1 2" key="2">
    <citation type="submission" date="2019-05" db="EMBL/GenBank/DDBJ databases">
        <title>Glycomyces buryatensis sp. nov.</title>
        <authorList>
            <person name="Nikitina E."/>
        </authorList>
    </citation>
    <scope>NUCLEOTIDE SEQUENCE [LARGE SCALE GENOMIC DNA]</scope>
    <source>
        <strain evidence="1 2">18</strain>
    </source>
</reference>
<proteinExistence type="predicted"/>
<comment type="caution">
    <text evidence="1">The sequence shown here is derived from an EMBL/GenBank/DDBJ whole genome shotgun (WGS) entry which is preliminary data.</text>
</comment>
<name>A0A4S8PZM8_9ACTN</name>
<reference evidence="2" key="1">
    <citation type="submission" date="2019-04" db="EMBL/GenBank/DDBJ databases">
        <title>Nocardioides xinjiangensis sp. nov.</title>
        <authorList>
            <person name="Liu S."/>
        </authorList>
    </citation>
    <scope>NUCLEOTIDE SEQUENCE [LARGE SCALE GENOMIC DNA]</scope>
    <source>
        <strain evidence="2">18</strain>
    </source>
</reference>
<dbReference type="RefSeq" id="WP_136536795.1">
    <property type="nucleotide sequence ID" value="NZ_STGY01000073.1"/>
</dbReference>
<dbReference type="EMBL" id="STGY01000073">
    <property type="protein sequence ID" value="THV35635.1"/>
    <property type="molecule type" value="Genomic_DNA"/>
</dbReference>
<gene>
    <name evidence="1" type="ORF">FAB82_22425</name>
</gene>
<dbReference type="OrthoDB" id="5175505at2"/>
<organism evidence="1 2">
    <name type="scientific">Glycomyces buryatensis</name>
    <dbReference type="NCBI Taxonomy" id="2570927"/>
    <lineage>
        <taxon>Bacteria</taxon>
        <taxon>Bacillati</taxon>
        <taxon>Actinomycetota</taxon>
        <taxon>Actinomycetes</taxon>
        <taxon>Glycomycetales</taxon>
        <taxon>Glycomycetaceae</taxon>
        <taxon>Glycomyces</taxon>
    </lineage>
</organism>
<dbReference type="AlphaFoldDB" id="A0A4S8PZM8"/>
<evidence type="ECO:0000313" key="2">
    <source>
        <dbReference type="Proteomes" id="UP000308760"/>
    </source>
</evidence>
<protein>
    <submittedName>
        <fullName evidence="1">Uncharacterized protein</fullName>
    </submittedName>
</protein>